<accession>A0A1J7JXU1</accession>
<comment type="subcellular location">
    <subcellularLocation>
        <location evidence="1">Membrane</location>
        <topology evidence="1">Multi-pass membrane protein</topology>
    </subcellularLocation>
</comment>
<feature type="transmembrane region" description="Helical" evidence="5">
    <location>
        <begin position="451"/>
        <end position="469"/>
    </location>
</feature>
<dbReference type="GO" id="GO:0005886">
    <property type="term" value="C:plasma membrane"/>
    <property type="evidence" value="ECO:0007669"/>
    <property type="project" value="TreeGrafter"/>
</dbReference>
<dbReference type="GO" id="GO:0022857">
    <property type="term" value="F:transmembrane transporter activity"/>
    <property type="evidence" value="ECO:0007669"/>
    <property type="project" value="InterPro"/>
</dbReference>
<evidence type="ECO:0000313" key="7">
    <source>
        <dbReference type="EMBL" id="OIW34928.1"/>
    </source>
</evidence>
<evidence type="ECO:0000256" key="2">
    <source>
        <dbReference type="ARBA" id="ARBA00022692"/>
    </source>
</evidence>
<evidence type="ECO:0000313" key="8">
    <source>
        <dbReference type="Proteomes" id="UP000182658"/>
    </source>
</evidence>
<dbReference type="Gene3D" id="1.20.1250.20">
    <property type="entry name" value="MFS general substrate transporter like domains"/>
    <property type="match status" value="1"/>
</dbReference>
<feature type="transmembrane region" description="Helical" evidence="5">
    <location>
        <begin position="416"/>
        <end position="439"/>
    </location>
</feature>
<feature type="transmembrane region" description="Helical" evidence="5">
    <location>
        <begin position="198"/>
        <end position="215"/>
    </location>
</feature>
<feature type="transmembrane region" description="Helical" evidence="5">
    <location>
        <begin position="111"/>
        <end position="131"/>
    </location>
</feature>
<protein>
    <submittedName>
        <fullName evidence="7">MFS general substrate transporter</fullName>
    </submittedName>
</protein>
<dbReference type="AlphaFoldDB" id="A0A1J7JXU1"/>
<feature type="transmembrane region" description="Helical" evidence="5">
    <location>
        <begin position="481"/>
        <end position="500"/>
    </location>
</feature>
<dbReference type="EMBL" id="KV875093">
    <property type="protein sequence ID" value="OIW34928.1"/>
    <property type="molecule type" value="Genomic_DNA"/>
</dbReference>
<sequence>MPWGILEDKSGLGHVPGTALLEQESGSGSEGIHYLEHLKKTVHRGETIILVPQPSDDANDPLNWPLWTRDLLFLFYAYCCLLTIGGIGPILSSIALDLISQFGINFTDVSLLTGYSLCATGAAGLFISAITHKYGKRIPLLFSMIAAFVGTTWGGFAQSHDSLLGARIVQGFSASMFESVFFAMVGDLYFVHERGVRVAVVTTCIAGLANLPALLSGKIATELGWRWVFWLLAIFVGVGMVLSVLVGWETAYNRNPIYETDVASVDILDTLDAKRAATAHVEGGDATELTATRTTTASVAIPRKSFFARMKPYSTTYSDKPLWRLIVDPILVLSNPAAIWAVCLMSFPTLWIVAINLLVAQIFAAPPFLLTTTQLGYMSAGPTVGGTLGSILSGAMSDPLIEWMSRRNKGVYEPEFRLVLVVPAIILSTISYFLFGYLIEQGKSPVAMATLWGTATASLQFLMMAVGTYTVDAYRTSSVEIFIATMVIKNFLFFGFSYFLNDWVAKWGALKMFYSIAGIQIALSLTTVPLYIFGKRLRGWWHK</sequence>
<name>A0A1J7JXU1_9PEZI</name>
<evidence type="ECO:0000256" key="3">
    <source>
        <dbReference type="ARBA" id="ARBA00022989"/>
    </source>
</evidence>
<keyword evidence="4 5" id="KW-0472">Membrane</keyword>
<keyword evidence="3 5" id="KW-1133">Transmembrane helix</keyword>
<feature type="transmembrane region" description="Helical" evidence="5">
    <location>
        <begin position="227"/>
        <end position="248"/>
    </location>
</feature>
<dbReference type="STRING" id="1408157.A0A1J7JXU1"/>
<dbReference type="SUPFAM" id="SSF103473">
    <property type="entry name" value="MFS general substrate transporter"/>
    <property type="match status" value="1"/>
</dbReference>
<feature type="transmembrane region" description="Helical" evidence="5">
    <location>
        <begin position="138"/>
        <end position="156"/>
    </location>
</feature>
<evidence type="ECO:0000259" key="6">
    <source>
        <dbReference type="PROSITE" id="PS50850"/>
    </source>
</evidence>
<keyword evidence="8" id="KW-1185">Reference proteome</keyword>
<dbReference type="PANTHER" id="PTHR23502:SF29">
    <property type="entry name" value="TRANSPORTER, PUTATIVE (AFU_ORTHOLOGUE AFUA_6G06680)-RELATED"/>
    <property type="match status" value="1"/>
</dbReference>
<keyword evidence="2 5" id="KW-0812">Transmembrane</keyword>
<reference evidence="7 8" key="1">
    <citation type="submission" date="2016-10" db="EMBL/GenBank/DDBJ databases">
        <title>Draft genome sequence of Coniochaeta ligniaria NRRL30616, a lignocellulolytic fungus for bioabatement of inhibitors in plant biomass hydrolysates.</title>
        <authorList>
            <consortium name="DOE Joint Genome Institute"/>
            <person name="Jimenez D.J."/>
            <person name="Hector R.E."/>
            <person name="Riley R."/>
            <person name="Sun H."/>
            <person name="Grigoriev I.V."/>
            <person name="Van Elsas J.D."/>
            <person name="Nichols N.N."/>
        </authorList>
    </citation>
    <scope>NUCLEOTIDE SEQUENCE [LARGE SCALE GENOMIC DNA]</scope>
    <source>
        <strain evidence="7 8">NRRL 30616</strain>
    </source>
</reference>
<dbReference type="Pfam" id="PF07690">
    <property type="entry name" value="MFS_1"/>
    <property type="match status" value="1"/>
</dbReference>
<dbReference type="Proteomes" id="UP000182658">
    <property type="component" value="Unassembled WGS sequence"/>
</dbReference>
<evidence type="ECO:0000256" key="5">
    <source>
        <dbReference type="SAM" id="Phobius"/>
    </source>
</evidence>
<feature type="transmembrane region" description="Helical" evidence="5">
    <location>
        <begin position="71"/>
        <end position="91"/>
    </location>
</feature>
<dbReference type="PROSITE" id="PS50850">
    <property type="entry name" value="MFS"/>
    <property type="match status" value="1"/>
</dbReference>
<feature type="transmembrane region" description="Helical" evidence="5">
    <location>
        <begin position="338"/>
        <end position="363"/>
    </location>
</feature>
<dbReference type="InParanoid" id="A0A1J7JXU1"/>
<dbReference type="InterPro" id="IPR011701">
    <property type="entry name" value="MFS"/>
</dbReference>
<feature type="transmembrane region" description="Helical" evidence="5">
    <location>
        <begin position="512"/>
        <end position="533"/>
    </location>
</feature>
<feature type="domain" description="Major facilitator superfamily (MFS) profile" evidence="6">
    <location>
        <begin position="72"/>
        <end position="543"/>
    </location>
</feature>
<proteinExistence type="predicted"/>
<dbReference type="PANTHER" id="PTHR23502">
    <property type="entry name" value="MAJOR FACILITATOR SUPERFAMILY"/>
    <property type="match status" value="1"/>
</dbReference>
<feature type="transmembrane region" description="Helical" evidence="5">
    <location>
        <begin position="168"/>
        <end position="191"/>
    </location>
</feature>
<gene>
    <name evidence="7" type="ORF">CONLIGDRAFT_688976</name>
</gene>
<feature type="transmembrane region" description="Helical" evidence="5">
    <location>
        <begin position="375"/>
        <end position="395"/>
    </location>
</feature>
<dbReference type="InterPro" id="IPR036259">
    <property type="entry name" value="MFS_trans_sf"/>
</dbReference>
<evidence type="ECO:0000256" key="4">
    <source>
        <dbReference type="ARBA" id="ARBA00023136"/>
    </source>
</evidence>
<dbReference type="InterPro" id="IPR020846">
    <property type="entry name" value="MFS_dom"/>
</dbReference>
<evidence type="ECO:0000256" key="1">
    <source>
        <dbReference type="ARBA" id="ARBA00004141"/>
    </source>
</evidence>
<organism evidence="7 8">
    <name type="scientific">Coniochaeta ligniaria NRRL 30616</name>
    <dbReference type="NCBI Taxonomy" id="1408157"/>
    <lineage>
        <taxon>Eukaryota</taxon>
        <taxon>Fungi</taxon>
        <taxon>Dikarya</taxon>
        <taxon>Ascomycota</taxon>
        <taxon>Pezizomycotina</taxon>
        <taxon>Sordariomycetes</taxon>
        <taxon>Sordariomycetidae</taxon>
        <taxon>Coniochaetales</taxon>
        <taxon>Coniochaetaceae</taxon>
        <taxon>Coniochaeta</taxon>
    </lineage>
</organism>
<dbReference type="OrthoDB" id="2585655at2759"/>